<protein>
    <submittedName>
        <fullName evidence="3">Uncharacterized protein LOC107221751</fullName>
    </submittedName>
</protein>
<dbReference type="KEGG" id="nlo:107221751"/>
<accession>A0A6J0BP61</accession>
<evidence type="ECO:0000256" key="1">
    <source>
        <dbReference type="SAM" id="SignalP"/>
    </source>
</evidence>
<dbReference type="Proteomes" id="UP000829291">
    <property type="component" value="Chromosome 1"/>
</dbReference>
<dbReference type="SUPFAM" id="SSF100910">
    <property type="entry name" value="Chemosensory protein Csp2"/>
    <property type="match status" value="2"/>
</dbReference>
<dbReference type="InterPro" id="IPR005055">
    <property type="entry name" value="A10/PebIII"/>
</dbReference>
<dbReference type="PANTHER" id="PTHR11257">
    <property type="entry name" value="CHEMOSENSORY PROTEIN-RELATED"/>
    <property type="match status" value="1"/>
</dbReference>
<evidence type="ECO:0000313" key="2">
    <source>
        <dbReference type="Proteomes" id="UP000829291"/>
    </source>
</evidence>
<feature type="chain" id="PRO_5047472662" evidence="1">
    <location>
        <begin position="21"/>
        <end position="242"/>
    </location>
</feature>
<gene>
    <name evidence="3" type="primary">LOC107221751</name>
</gene>
<feature type="signal peptide" evidence="1">
    <location>
        <begin position="1"/>
        <end position="20"/>
    </location>
</feature>
<dbReference type="OrthoDB" id="8183954at2759"/>
<dbReference type="GeneID" id="107221751"/>
<organism evidence="3">
    <name type="scientific">Neodiprion lecontei</name>
    <name type="common">Redheaded pine sawfly</name>
    <dbReference type="NCBI Taxonomy" id="441921"/>
    <lineage>
        <taxon>Eukaryota</taxon>
        <taxon>Metazoa</taxon>
        <taxon>Ecdysozoa</taxon>
        <taxon>Arthropoda</taxon>
        <taxon>Hexapoda</taxon>
        <taxon>Insecta</taxon>
        <taxon>Pterygota</taxon>
        <taxon>Neoptera</taxon>
        <taxon>Endopterygota</taxon>
        <taxon>Hymenoptera</taxon>
        <taxon>Tenthredinoidea</taxon>
        <taxon>Diprionidae</taxon>
        <taxon>Diprioninae</taxon>
        <taxon>Neodiprion</taxon>
    </lineage>
</organism>
<dbReference type="RefSeq" id="XP_015516355.2">
    <property type="nucleotide sequence ID" value="XM_015660869.2"/>
</dbReference>
<dbReference type="InterPro" id="IPR036682">
    <property type="entry name" value="OS_D_A10/PebIII_sf"/>
</dbReference>
<dbReference type="Pfam" id="PF03392">
    <property type="entry name" value="OS-D"/>
    <property type="match status" value="2"/>
</dbReference>
<dbReference type="Gene3D" id="1.10.2080.10">
    <property type="entry name" value="Insect odorant-binding protein A10/Ejaculatory bulb-specific protein 3"/>
    <property type="match status" value="2"/>
</dbReference>
<reference evidence="3" key="1">
    <citation type="submission" date="2025-08" db="UniProtKB">
        <authorList>
            <consortium name="RefSeq"/>
        </authorList>
    </citation>
    <scope>IDENTIFICATION</scope>
    <source>
        <tissue evidence="3">Thorax and Abdomen</tissue>
    </source>
</reference>
<dbReference type="AlphaFoldDB" id="A0A6J0BP61"/>
<proteinExistence type="predicted"/>
<evidence type="ECO:0000313" key="3">
    <source>
        <dbReference type="RefSeq" id="XP_015516355.2"/>
    </source>
</evidence>
<keyword evidence="2" id="KW-1185">Reference proteome</keyword>
<keyword evidence="1" id="KW-0732">Signal</keyword>
<dbReference type="InParanoid" id="A0A6J0BP61"/>
<dbReference type="PANTHER" id="PTHR11257:SF12">
    <property type="entry name" value="EJACULATORY BULB-SPECIFIC PROTEIN 3-RELATED"/>
    <property type="match status" value="1"/>
</dbReference>
<name>A0A6J0BP61_NEOLC</name>
<sequence>MFRITFAACFAIVALAIVSAEELYSDIHDDIDVMGILQNPAVRKTYYDCFMDLGPCVTEDAKFFKAHFPDAVASHCRRCTVKQREHFDTVAVWYTENEPEEWKTLIAKGIADAHGGKIISTLSTMLRITFLVGFAVAVLGMIAAEELYPDKYDDVNATEILQNDRLRNQYYKCFIGSGPCITADAVFFKGFFPEAVLTKCRKCTEKQKKTLDILVDWYAKNQPEQWNALVAKFLEDVQKNKN</sequence>